<accession>M7ZDH0</accession>
<protein>
    <submittedName>
        <fullName evidence="1">Uncharacterized protein</fullName>
    </submittedName>
</protein>
<dbReference type="EMBL" id="KD278033">
    <property type="protein sequence ID" value="EMS46134.1"/>
    <property type="molecule type" value="Genomic_DNA"/>
</dbReference>
<evidence type="ECO:0000313" key="1">
    <source>
        <dbReference type="EMBL" id="EMS46134.1"/>
    </source>
</evidence>
<sequence length="109" mass="12325">MTKSFHKDICRDKSTTVVVSAVIPLKRAFRMGVPGLEEVPERELGIHEDMELRSWRRSRDRSLEGQQGLRLRVLQERPELGRRHPVPSSGAGSRRWLEASVKEAAPVAG</sequence>
<proteinExistence type="predicted"/>
<organism evidence="1">
    <name type="scientific">Triticum urartu</name>
    <name type="common">Red wild einkorn</name>
    <name type="synonym">Crithodium urartu</name>
    <dbReference type="NCBI Taxonomy" id="4572"/>
    <lineage>
        <taxon>Eukaryota</taxon>
        <taxon>Viridiplantae</taxon>
        <taxon>Streptophyta</taxon>
        <taxon>Embryophyta</taxon>
        <taxon>Tracheophyta</taxon>
        <taxon>Spermatophyta</taxon>
        <taxon>Magnoliopsida</taxon>
        <taxon>Liliopsida</taxon>
        <taxon>Poales</taxon>
        <taxon>Poaceae</taxon>
        <taxon>BOP clade</taxon>
        <taxon>Pooideae</taxon>
        <taxon>Triticodae</taxon>
        <taxon>Triticeae</taxon>
        <taxon>Triticinae</taxon>
        <taxon>Triticum</taxon>
    </lineage>
</organism>
<dbReference type="AlphaFoldDB" id="M7ZDH0"/>
<name>M7ZDH0_TRIUA</name>
<reference evidence="1" key="1">
    <citation type="journal article" date="2013" name="Nature">
        <title>Draft genome of the wheat A-genome progenitor Triticum urartu.</title>
        <authorList>
            <person name="Ling H.Q."/>
            <person name="Zhao S."/>
            <person name="Liu D."/>
            <person name="Wang J."/>
            <person name="Sun H."/>
            <person name="Zhang C."/>
            <person name="Fan H."/>
            <person name="Li D."/>
            <person name="Dong L."/>
            <person name="Tao Y."/>
            <person name="Gao C."/>
            <person name="Wu H."/>
            <person name="Li Y."/>
            <person name="Cui Y."/>
            <person name="Guo X."/>
            <person name="Zheng S."/>
            <person name="Wang B."/>
            <person name="Yu K."/>
            <person name="Liang Q."/>
            <person name="Yang W."/>
            <person name="Lou X."/>
            <person name="Chen J."/>
            <person name="Feng M."/>
            <person name="Jian J."/>
            <person name="Zhang X."/>
            <person name="Luo G."/>
            <person name="Jiang Y."/>
            <person name="Liu J."/>
            <person name="Wang Z."/>
            <person name="Sha Y."/>
            <person name="Zhang B."/>
            <person name="Wu H."/>
            <person name="Tang D."/>
            <person name="Shen Q."/>
            <person name="Xue P."/>
            <person name="Zou S."/>
            <person name="Wang X."/>
            <person name="Liu X."/>
            <person name="Wang F."/>
            <person name="Yang Y."/>
            <person name="An X."/>
            <person name="Dong Z."/>
            <person name="Zhang K."/>
            <person name="Zhang X."/>
            <person name="Luo M.C."/>
            <person name="Dvorak J."/>
            <person name="Tong Y."/>
            <person name="Wang J."/>
            <person name="Yang H."/>
            <person name="Li Z."/>
            <person name="Wang D."/>
            <person name="Zhang A."/>
            <person name="Wang J."/>
        </authorList>
    </citation>
    <scope>NUCLEOTIDE SEQUENCE</scope>
</reference>
<gene>
    <name evidence="1" type="ORF">TRIUR3_34790</name>
</gene>